<gene>
    <name evidence="2" type="ORF">N866_07085</name>
</gene>
<dbReference type="RefSeq" id="WP_034222676.1">
    <property type="nucleotide sequence ID" value="NZ_AXCW01000022.1"/>
</dbReference>
<organism evidence="2 3">
    <name type="scientific">Actinotalea ferrariae CF5-4</name>
    <dbReference type="NCBI Taxonomy" id="948458"/>
    <lineage>
        <taxon>Bacteria</taxon>
        <taxon>Bacillati</taxon>
        <taxon>Actinomycetota</taxon>
        <taxon>Actinomycetes</taxon>
        <taxon>Micrococcales</taxon>
        <taxon>Cellulomonadaceae</taxon>
        <taxon>Actinotalea</taxon>
    </lineage>
</organism>
<evidence type="ECO:0000256" key="1">
    <source>
        <dbReference type="SAM" id="MobiDB-lite"/>
    </source>
</evidence>
<reference evidence="2 3" key="1">
    <citation type="submission" date="2014-01" db="EMBL/GenBank/DDBJ databases">
        <title>Actinotalea ferrariae CF5-4.</title>
        <authorList>
            <person name="Chen F."/>
            <person name="Li Y."/>
            <person name="Wang G."/>
        </authorList>
    </citation>
    <scope>NUCLEOTIDE SEQUENCE [LARGE SCALE GENOMIC DNA]</scope>
    <source>
        <strain evidence="2 3">CF5-4</strain>
    </source>
</reference>
<dbReference type="AlphaFoldDB" id="A0A021VU34"/>
<dbReference type="Proteomes" id="UP000019753">
    <property type="component" value="Unassembled WGS sequence"/>
</dbReference>
<evidence type="ECO:0000313" key="2">
    <source>
        <dbReference type="EMBL" id="EYR64666.1"/>
    </source>
</evidence>
<dbReference type="OrthoDB" id="5082299at2"/>
<sequence length="235" mass="25262">MTATRCRCILDGLTVSVPDPDCQVQAHSPQRQEVTHASPAPGSGVMSCCGRPPFELPRSDRLSVDGERVTCQREGSLPTRGELVQALAAVDGNQRSLPLILDRLYGPLADGVLALLARAPSTLDGATVPGPENSWPSTPGEFAARWNAKDEDARAQWVHGIVAASEAAHRCFAMNHNGDRAEVRWLRAVVEAVRVQADEWEARSRRGDRTKIAPGMAANALRAALVDFVAEADRG</sequence>
<dbReference type="EMBL" id="AXCW01000022">
    <property type="protein sequence ID" value="EYR64666.1"/>
    <property type="molecule type" value="Genomic_DNA"/>
</dbReference>
<accession>A0A021VU34</accession>
<name>A0A021VU34_9CELL</name>
<evidence type="ECO:0000313" key="3">
    <source>
        <dbReference type="Proteomes" id="UP000019753"/>
    </source>
</evidence>
<keyword evidence="3" id="KW-1185">Reference proteome</keyword>
<comment type="caution">
    <text evidence="2">The sequence shown here is derived from an EMBL/GenBank/DDBJ whole genome shotgun (WGS) entry which is preliminary data.</text>
</comment>
<protein>
    <submittedName>
        <fullName evidence="2">Uncharacterized protein</fullName>
    </submittedName>
</protein>
<feature type="region of interest" description="Disordered" evidence="1">
    <location>
        <begin position="24"/>
        <end position="48"/>
    </location>
</feature>
<proteinExistence type="predicted"/>